<dbReference type="PIRSF" id="PIRSF500217">
    <property type="entry name" value="AlgI"/>
    <property type="match status" value="1"/>
</dbReference>
<evidence type="ECO:0000256" key="13">
    <source>
        <dbReference type="PIRNR" id="PIRNR016636"/>
    </source>
</evidence>
<keyword evidence="6 13" id="KW-0808">Transferase</keyword>
<gene>
    <name evidence="15" type="ORF">ABI908_11660</name>
</gene>
<name>A0ABV0ITX6_9NEIS</name>
<feature type="transmembrane region" description="Helical" evidence="14">
    <location>
        <begin position="52"/>
        <end position="73"/>
    </location>
</feature>
<keyword evidence="5 13" id="KW-1003">Cell membrane</keyword>
<dbReference type="PIRSF" id="PIRSF016636">
    <property type="entry name" value="AlgI_DltB"/>
    <property type="match status" value="1"/>
</dbReference>
<evidence type="ECO:0000256" key="12">
    <source>
        <dbReference type="ARBA" id="ARBA00031030"/>
    </source>
</evidence>
<evidence type="ECO:0000256" key="1">
    <source>
        <dbReference type="ARBA" id="ARBA00004651"/>
    </source>
</evidence>
<evidence type="ECO:0000256" key="6">
    <source>
        <dbReference type="ARBA" id="ARBA00022679"/>
    </source>
</evidence>
<reference evidence="15 16" key="1">
    <citation type="submission" date="2024-05" db="EMBL/GenBank/DDBJ databases">
        <authorList>
            <person name="De Oliveira J.P."/>
            <person name="Noriler S.A."/>
            <person name="De Oliveira A.G."/>
            <person name="Sipoli D.S."/>
        </authorList>
    </citation>
    <scope>NUCLEOTIDE SEQUENCE [LARGE SCALE GENOMIC DNA]</scope>
    <source>
        <strain evidence="15 16">LABIM192</strain>
    </source>
</reference>
<feature type="transmembrane region" description="Helical" evidence="14">
    <location>
        <begin position="319"/>
        <end position="339"/>
    </location>
</feature>
<proteinExistence type="inferred from homology"/>
<evidence type="ECO:0000256" key="4">
    <source>
        <dbReference type="ARBA" id="ARBA00016084"/>
    </source>
</evidence>
<dbReference type="InterPro" id="IPR051085">
    <property type="entry name" value="MB_O-acyltransferase"/>
</dbReference>
<feature type="transmembrane region" description="Helical" evidence="14">
    <location>
        <begin position="85"/>
        <end position="106"/>
    </location>
</feature>
<feature type="transmembrane region" description="Helical" evidence="14">
    <location>
        <begin position="374"/>
        <end position="392"/>
    </location>
</feature>
<feature type="transmembrane region" description="Helical" evidence="14">
    <location>
        <begin position="438"/>
        <end position="458"/>
    </location>
</feature>
<comment type="caution">
    <text evidence="15">The sequence shown here is derived from an EMBL/GenBank/DDBJ whole genome shotgun (WGS) entry which is preliminary data.</text>
</comment>
<evidence type="ECO:0000313" key="16">
    <source>
        <dbReference type="Proteomes" id="UP001462502"/>
    </source>
</evidence>
<evidence type="ECO:0000256" key="7">
    <source>
        <dbReference type="ARBA" id="ARBA00022692"/>
    </source>
</evidence>
<organism evidence="15 16">
    <name type="scientific">Chromobacterium phragmitis</name>
    <dbReference type="NCBI Taxonomy" id="2202141"/>
    <lineage>
        <taxon>Bacteria</taxon>
        <taxon>Pseudomonadati</taxon>
        <taxon>Pseudomonadota</taxon>
        <taxon>Betaproteobacteria</taxon>
        <taxon>Neisseriales</taxon>
        <taxon>Chromobacteriaceae</taxon>
        <taxon>Chromobacterium</taxon>
    </lineage>
</organism>
<keyword evidence="16" id="KW-1185">Reference proteome</keyword>
<keyword evidence="9 14" id="KW-1133">Transmembrane helix</keyword>
<feature type="transmembrane region" description="Helical" evidence="14">
    <location>
        <begin position="118"/>
        <end position="137"/>
    </location>
</feature>
<dbReference type="PANTHER" id="PTHR13285:SF23">
    <property type="entry name" value="TEICHOIC ACID D-ALANYLTRANSFERASE"/>
    <property type="match status" value="1"/>
</dbReference>
<dbReference type="InterPro" id="IPR004299">
    <property type="entry name" value="MBOAT_fam"/>
</dbReference>
<evidence type="ECO:0000256" key="10">
    <source>
        <dbReference type="ARBA" id="ARBA00023136"/>
    </source>
</evidence>
<keyword evidence="10 13" id="KW-0472">Membrane</keyword>
<evidence type="ECO:0000256" key="2">
    <source>
        <dbReference type="ARBA" id="ARBA00005182"/>
    </source>
</evidence>
<dbReference type="InterPro" id="IPR024194">
    <property type="entry name" value="Ac/AlaTfrase_AlgI/DltB"/>
</dbReference>
<evidence type="ECO:0000256" key="14">
    <source>
        <dbReference type="SAM" id="Phobius"/>
    </source>
</evidence>
<comment type="subcellular location">
    <subcellularLocation>
        <location evidence="1">Cell membrane</location>
        <topology evidence="1">Multi-pass membrane protein</topology>
    </subcellularLocation>
</comment>
<evidence type="ECO:0000256" key="11">
    <source>
        <dbReference type="ARBA" id="ARBA00023315"/>
    </source>
</evidence>
<dbReference type="GO" id="GO:0016746">
    <property type="term" value="F:acyltransferase activity"/>
    <property type="evidence" value="ECO:0007669"/>
    <property type="project" value="UniProtKB-KW"/>
</dbReference>
<feature type="transmembrane region" description="Helical" evidence="14">
    <location>
        <begin position="27"/>
        <end position="45"/>
    </location>
</feature>
<dbReference type="InterPro" id="IPR028362">
    <property type="entry name" value="AlgI"/>
</dbReference>
<accession>A0ABV0ITX6</accession>
<sequence>MTFLSLEFLVFLPIVLLAWNMLTKEGITPASILLLAIASAVFYSWGHGIQGLTLVLCSALANYGFGLWIGASAGLRRKLILCGSILSNCLFLAYYKYASFLVGIFLQVSNIQPFSTPAIFLLGISFFTLQQIAYLVIVNQYGAPERSLLNYLGYILFFPKIAAGPIVYSTDYFGQFSKQWEGNTQRSRDLSVGIALFAFGAFKKLVLSENIGTSADLAFQSVGHGNFSLLSAWVGILSYTLQLYFDFSGYCDMSLGVARMFGIKLPQNFNSPLRATSLVEFWKGWHMTMTRFFTDHIYNPIAIRLTRALIKRGAGRMHMFMISAAIPTLITFAVSGIWHGAGWNFLLFGLVHGIGLTVNQLWKTAKMPQLPDPIGWVLMLLTVMVSFVFFRAPDISSAILFFKGLVSSNVVWPEGMSPLVSHLPGHIGEVAGVSRTSIAYVVLGFLIVLLLPNPQYLLRNFEPSLRFKANPRGAGIFASLNWSPTTLWALTAFACMAFALKYAYKETVFIYYQF</sequence>
<evidence type="ECO:0000256" key="9">
    <source>
        <dbReference type="ARBA" id="ARBA00022989"/>
    </source>
</evidence>
<comment type="similarity">
    <text evidence="3 13">Belongs to the membrane-bound acyltransferase family.</text>
</comment>
<dbReference type="PANTHER" id="PTHR13285">
    <property type="entry name" value="ACYLTRANSFERASE"/>
    <property type="match status" value="1"/>
</dbReference>
<protein>
    <recommendedName>
        <fullName evidence="4">Probable alginate O-acetylase AlgI</fullName>
    </recommendedName>
    <alternativeName>
        <fullName evidence="12">Alginate biosynthesis protein AlgI</fullName>
    </alternativeName>
</protein>
<keyword evidence="8" id="KW-0016">Alginate biosynthesis</keyword>
<comment type="pathway">
    <text evidence="2">Glycan biosynthesis; alginate biosynthesis.</text>
</comment>
<keyword evidence="11 13" id="KW-0012">Acyltransferase</keyword>
<dbReference type="Proteomes" id="UP001462502">
    <property type="component" value="Unassembled WGS sequence"/>
</dbReference>
<evidence type="ECO:0000256" key="3">
    <source>
        <dbReference type="ARBA" id="ARBA00010323"/>
    </source>
</evidence>
<dbReference type="RefSeq" id="WP_347936412.1">
    <property type="nucleotide sequence ID" value="NZ_JBDXMI010000001.1"/>
</dbReference>
<feature type="transmembrane region" description="Helical" evidence="14">
    <location>
        <begin position="149"/>
        <end position="169"/>
    </location>
</feature>
<keyword evidence="7 14" id="KW-0812">Transmembrane</keyword>
<evidence type="ECO:0000256" key="8">
    <source>
        <dbReference type="ARBA" id="ARBA00022841"/>
    </source>
</evidence>
<feature type="transmembrane region" description="Helical" evidence="14">
    <location>
        <begin position="479"/>
        <end position="504"/>
    </location>
</feature>
<dbReference type="Pfam" id="PF03062">
    <property type="entry name" value="MBOAT"/>
    <property type="match status" value="1"/>
</dbReference>
<evidence type="ECO:0000313" key="15">
    <source>
        <dbReference type="EMBL" id="MEO9384752.1"/>
    </source>
</evidence>
<feature type="transmembrane region" description="Helical" evidence="14">
    <location>
        <begin position="227"/>
        <end position="245"/>
    </location>
</feature>
<dbReference type="EMBL" id="JBDXMI010000001">
    <property type="protein sequence ID" value="MEO9384752.1"/>
    <property type="molecule type" value="Genomic_DNA"/>
</dbReference>
<evidence type="ECO:0000256" key="5">
    <source>
        <dbReference type="ARBA" id="ARBA00022475"/>
    </source>
</evidence>